<accession>A0ABW6UU63</accession>
<name>A0ABW6UU63_9ACTN</name>
<keyword evidence="2" id="KW-1185">Reference proteome</keyword>
<reference evidence="1 2" key="1">
    <citation type="submission" date="2024-10" db="EMBL/GenBank/DDBJ databases">
        <title>The Natural Products Discovery Center: Release of the First 8490 Sequenced Strains for Exploring Actinobacteria Biosynthetic Diversity.</title>
        <authorList>
            <person name="Kalkreuter E."/>
            <person name="Kautsar S.A."/>
            <person name="Yang D."/>
            <person name="Bader C.D."/>
            <person name="Teijaro C.N."/>
            <person name="Fluegel L."/>
            <person name="Davis C.M."/>
            <person name="Simpson J.R."/>
            <person name="Lauterbach L."/>
            <person name="Steele A.D."/>
            <person name="Gui C."/>
            <person name="Meng S."/>
            <person name="Li G."/>
            <person name="Viehrig K."/>
            <person name="Ye F."/>
            <person name="Su P."/>
            <person name="Kiefer A.F."/>
            <person name="Nichols A."/>
            <person name="Cepeda A.J."/>
            <person name="Yan W."/>
            <person name="Fan B."/>
            <person name="Jiang Y."/>
            <person name="Adhikari A."/>
            <person name="Zheng C.-J."/>
            <person name="Schuster L."/>
            <person name="Cowan T.M."/>
            <person name="Smanski M.J."/>
            <person name="Chevrette M.G."/>
            <person name="De Carvalho L.P.S."/>
            <person name="Shen B."/>
        </authorList>
    </citation>
    <scope>NUCLEOTIDE SEQUENCE [LARGE SCALE GENOMIC DNA]</scope>
    <source>
        <strain evidence="1 2">NPDC001390</strain>
    </source>
</reference>
<dbReference type="RefSeq" id="WP_351086082.1">
    <property type="nucleotide sequence ID" value="NZ_JBEOZG010000037.1"/>
</dbReference>
<evidence type="ECO:0000313" key="1">
    <source>
        <dbReference type="EMBL" id="MFF4526987.1"/>
    </source>
</evidence>
<proteinExistence type="predicted"/>
<evidence type="ECO:0000313" key="2">
    <source>
        <dbReference type="Proteomes" id="UP001602058"/>
    </source>
</evidence>
<gene>
    <name evidence="1" type="ORF">ACFY1D_37080</name>
</gene>
<dbReference type="Proteomes" id="UP001602058">
    <property type="component" value="Unassembled WGS sequence"/>
</dbReference>
<comment type="caution">
    <text evidence="1">The sequence shown here is derived from an EMBL/GenBank/DDBJ whole genome shotgun (WGS) entry which is preliminary data.</text>
</comment>
<protein>
    <submittedName>
        <fullName evidence="1">Uncharacterized protein</fullName>
    </submittedName>
</protein>
<organism evidence="1 2">
    <name type="scientific">Streptomyces bluensis</name>
    <dbReference type="NCBI Taxonomy" id="33897"/>
    <lineage>
        <taxon>Bacteria</taxon>
        <taxon>Bacillati</taxon>
        <taxon>Actinomycetota</taxon>
        <taxon>Actinomycetes</taxon>
        <taxon>Kitasatosporales</taxon>
        <taxon>Streptomycetaceae</taxon>
        <taxon>Streptomyces</taxon>
    </lineage>
</organism>
<sequence length="55" mass="5811">MTGPEFATAHGNDSSTWSAADIETEFNLAEIDALDLVHSLTERLNQPATDPAPAA</sequence>
<dbReference type="EMBL" id="JBIAWJ010000031">
    <property type="protein sequence ID" value="MFF4526987.1"/>
    <property type="molecule type" value="Genomic_DNA"/>
</dbReference>